<name>A0A061RT62_9CHLO</name>
<proteinExistence type="predicted"/>
<keyword evidence="1" id="KW-0833">Ubl conjugation pathway</keyword>
<dbReference type="GO" id="GO:0031146">
    <property type="term" value="P:SCF-dependent proteasomal ubiquitin-dependent protein catabolic process"/>
    <property type="evidence" value="ECO:0007669"/>
    <property type="project" value="TreeGrafter"/>
</dbReference>
<organism evidence="4">
    <name type="scientific">Tetraselmis sp. GSL018</name>
    <dbReference type="NCBI Taxonomy" id="582737"/>
    <lineage>
        <taxon>Eukaryota</taxon>
        <taxon>Viridiplantae</taxon>
        <taxon>Chlorophyta</taxon>
        <taxon>core chlorophytes</taxon>
        <taxon>Chlorodendrophyceae</taxon>
        <taxon>Chlorodendrales</taxon>
        <taxon>Chlorodendraceae</taxon>
        <taxon>Tetraselmis</taxon>
    </lineage>
</organism>
<dbReference type="PANTHER" id="PTHR12874:SF9">
    <property type="entry name" value="F-BOX ONLY PROTEIN 48"/>
    <property type="match status" value="1"/>
</dbReference>
<dbReference type="Gene3D" id="1.20.1280.50">
    <property type="match status" value="1"/>
</dbReference>
<protein>
    <submittedName>
        <fullName evidence="4">F-box protein 9</fullName>
    </submittedName>
</protein>
<evidence type="ECO:0000313" key="4">
    <source>
        <dbReference type="EMBL" id="JAC73746.1"/>
    </source>
</evidence>
<dbReference type="Pfam" id="PF12937">
    <property type="entry name" value="F-box-like"/>
    <property type="match status" value="1"/>
</dbReference>
<accession>A0A061RT62</accession>
<evidence type="ECO:0000256" key="1">
    <source>
        <dbReference type="ARBA" id="ARBA00022786"/>
    </source>
</evidence>
<dbReference type="EMBL" id="GBEZ01012114">
    <property type="protein sequence ID" value="JAC73746.1"/>
    <property type="molecule type" value="Transcribed_RNA"/>
</dbReference>
<dbReference type="InterPro" id="IPR001810">
    <property type="entry name" value="F-box_dom"/>
</dbReference>
<reference evidence="4" key="1">
    <citation type="submission" date="2014-05" db="EMBL/GenBank/DDBJ databases">
        <title>The transcriptome of the halophilic microalga Tetraselmis sp. GSL018 isolated from the Great Salt Lake, Utah.</title>
        <authorList>
            <person name="Jinkerson R.E."/>
            <person name="D'Adamo S."/>
            <person name="Posewitz M.C."/>
        </authorList>
    </citation>
    <scope>NUCLEOTIDE SEQUENCE</scope>
    <source>
        <strain evidence="4">GSL018</strain>
    </source>
</reference>
<evidence type="ECO:0000259" key="3">
    <source>
        <dbReference type="SMART" id="SM00256"/>
    </source>
</evidence>
<dbReference type="SUPFAM" id="SSF81383">
    <property type="entry name" value="F-box domain"/>
    <property type="match status" value="1"/>
</dbReference>
<feature type="region of interest" description="Disordered" evidence="2">
    <location>
        <begin position="276"/>
        <end position="296"/>
    </location>
</feature>
<dbReference type="SMART" id="SM00256">
    <property type="entry name" value="FBOX"/>
    <property type="match status" value="1"/>
</dbReference>
<dbReference type="GO" id="GO:0019005">
    <property type="term" value="C:SCF ubiquitin ligase complex"/>
    <property type="evidence" value="ECO:0007669"/>
    <property type="project" value="TreeGrafter"/>
</dbReference>
<feature type="compositionally biased region" description="Basic and acidic residues" evidence="2">
    <location>
        <begin position="287"/>
        <end position="296"/>
    </location>
</feature>
<dbReference type="GO" id="GO:0005737">
    <property type="term" value="C:cytoplasm"/>
    <property type="evidence" value="ECO:0007669"/>
    <property type="project" value="TreeGrafter"/>
</dbReference>
<dbReference type="AlphaFoldDB" id="A0A061RT62"/>
<dbReference type="Pfam" id="PF19270">
    <property type="entry name" value="FBO_C"/>
    <property type="match status" value="1"/>
</dbReference>
<dbReference type="PANTHER" id="PTHR12874">
    <property type="entry name" value="F-BOX ONLY PROTEIN 48-RELATED"/>
    <property type="match status" value="1"/>
</dbReference>
<evidence type="ECO:0000256" key="2">
    <source>
        <dbReference type="SAM" id="MobiDB-lite"/>
    </source>
</evidence>
<dbReference type="InterPro" id="IPR036047">
    <property type="entry name" value="F-box-like_dom_sf"/>
</dbReference>
<dbReference type="InterPro" id="IPR045464">
    <property type="entry name" value="Hrt3/FBXO9_C"/>
</dbReference>
<gene>
    <name evidence="4" type="primary">FBXO9</name>
    <name evidence="4" type="ORF">TSPGSL018_28006</name>
</gene>
<feature type="domain" description="F-box" evidence="3">
    <location>
        <begin position="62"/>
        <end position="102"/>
    </location>
</feature>
<sequence length="330" mass="37893">MAPVVHWVPDTQRPWLELYGQRLPAKPLRKAKLVDSSCMSSTEITNDEDPDYKNSSPIQKLLTDDMLLMVFKFVPPHGIASASCVCTAWKRVAESSCLWRKACEEAFSDVAEDVKKAQLKKLHGGSWKRMFLERPHLRFDGIYVSRNTYLRVGEQSLYVKNPVHLVLYFRYLRFLPGGSLVYRTCPHVPSAAAPSMLNFARHVSRKGFSRDGVNIMEGRYRLEPNGRLFTSVLYPGSKSTEMRCKLQLRSTVQGANNRLDVKGLVTYDRELDRFIPQPDDLGEESEDDRRAPGRREHDRGLKTYVFVPWEQVNTTVLNLPLEEMDYYVTG</sequence>